<evidence type="ECO:0000259" key="2">
    <source>
        <dbReference type="Pfam" id="PF13501"/>
    </source>
</evidence>
<evidence type="ECO:0000256" key="1">
    <source>
        <dbReference type="SAM" id="SignalP"/>
    </source>
</evidence>
<name>A0A516H7M2_9PROT</name>
<dbReference type="InterPro" id="IPR038162">
    <property type="entry name" value="SoxY_sf"/>
</dbReference>
<dbReference type="PROSITE" id="PS51318">
    <property type="entry name" value="TAT"/>
    <property type="match status" value="1"/>
</dbReference>
<dbReference type="InterPro" id="IPR030997">
    <property type="entry name" value="SoxY_para_1"/>
</dbReference>
<sequence length="151" mass="15856">MNRGLITRRSALASGIGAASLLALRAPAFATPTELAGAIAEFTGNAPVQRGRVKLDLSPLVENGNSVSVSVKADSPMTVQDHVRAIAIFTEQNPQPNVITVRLGPRAGRAFVNTRMRLATSQKVIAVAGFSDGSFWSDQVDVIVTLAACVE</sequence>
<feature type="domain" description="Ig-like SoxY" evidence="2">
    <location>
        <begin position="40"/>
        <end position="149"/>
    </location>
</feature>
<dbReference type="OrthoDB" id="9804570at2"/>
<accession>A0A516H7M2</accession>
<protein>
    <submittedName>
        <fullName evidence="3">SoxY-related AACIE arm protein</fullName>
    </submittedName>
</protein>
<dbReference type="InterPro" id="IPR006311">
    <property type="entry name" value="TAT_signal"/>
</dbReference>
<organism evidence="3 4">
    <name type="scientific">Ferrovibrio terrae</name>
    <dbReference type="NCBI Taxonomy" id="2594003"/>
    <lineage>
        <taxon>Bacteria</taxon>
        <taxon>Pseudomonadati</taxon>
        <taxon>Pseudomonadota</taxon>
        <taxon>Alphaproteobacteria</taxon>
        <taxon>Rhodospirillales</taxon>
        <taxon>Rhodospirillaceae</taxon>
        <taxon>Ferrovibrio</taxon>
    </lineage>
</organism>
<gene>
    <name evidence="3" type="ORF">FNB15_13720</name>
</gene>
<feature type="chain" id="PRO_5022243653" evidence="1">
    <location>
        <begin position="31"/>
        <end position="151"/>
    </location>
</feature>
<dbReference type="AlphaFoldDB" id="A0A516H7M2"/>
<reference evidence="3 4" key="1">
    <citation type="submission" date="2019-07" db="EMBL/GenBank/DDBJ databases">
        <title>Genome sequencing for Ferrovibrio sp. K5.</title>
        <authorList>
            <person name="Park S.-J."/>
        </authorList>
    </citation>
    <scope>NUCLEOTIDE SEQUENCE [LARGE SCALE GENOMIC DNA]</scope>
    <source>
        <strain evidence="3 4">K5</strain>
    </source>
</reference>
<dbReference type="InterPro" id="IPR016568">
    <property type="entry name" value="Sulphur_oxidation_SoxY"/>
</dbReference>
<evidence type="ECO:0000313" key="4">
    <source>
        <dbReference type="Proteomes" id="UP000317496"/>
    </source>
</evidence>
<feature type="signal peptide" evidence="1">
    <location>
        <begin position="1"/>
        <end position="30"/>
    </location>
</feature>
<keyword evidence="4" id="KW-1185">Reference proteome</keyword>
<dbReference type="Proteomes" id="UP000317496">
    <property type="component" value="Chromosome"/>
</dbReference>
<dbReference type="KEGG" id="fer:FNB15_13720"/>
<dbReference type="NCBIfam" id="TIGR04487">
    <property type="entry name" value="SoxY_para_1"/>
    <property type="match status" value="1"/>
</dbReference>
<dbReference type="Gene3D" id="2.60.40.2470">
    <property type="entry name" value="SoxY domain"/>
    <property type="match status" value="1"/>
</dbReference>
<dbReference type="InterPro" id="IPR032711">
    <property type="entry name" value="SoxY"/>
</dbReference>
<dbReference type="Pfam" id="PF13501">
    <property type="entry name" value="SoxY"/>
    <property type="match status" value="1"/>
</dbReference>
<keyword evidence="1" id="KW-0732">Signal</keyword>
<proteinExistence type="predicted"/>
<evidence type="ECO:0000313" key="3">
    <source>
        <dbReference type="EMBL" id="QDO99767.1"/>
    </source>
</evidence>
<dbReference type="EMBL" id="CP041636">
    <property type="protein sequence ID" value="QDO99767.1"/>
    <property type="molecule type" value="Genomic_DNA"/>
</dbReference>
<dbReference type="PIRSF" id="PIRSF010312">
    <property type="entry name" value="Sulphur_oxidation_SoxY"/>
    <property type="match status" value="1"/>
</dbReference>